<proteinExistence type="predicted"/>
<evidence type="ECO:0000313" key="3">
    <source>
        <dbReference type="Proteomes" id="UP000093053"/>
    </source>
</evidence>
<feature type="transmembrane region" description="Helical" evidence="1">
    <location>
        <begin position="78"/>
        <end position="96"/>
    </location>
</feature>
<keyword evidence="3" id="KW-1185">Reference proteome</keyword>
<sequence length="152" mass="15875">MTTGALAVLAHSSADGHMPDAGLVFSLVALLTWAVSGLARYELTPARLLLIVGGGQLAMHLMLELASSRYDHVSVERMTAAHVVATAVVVGVLALAERTVLGLARALASLLPRKLTPFMATAPLAVPVHRHVPAVPVVLDVLSWRGPPAEQA</sequence>
<dbReference type="KEGG" id="led:BBK82_44205"/>
<gene>
    <name evidence="2" type="ORF">BBK82_44205</name>
</gene>
<dbReference type="AlphaFoldDB" id="A0A1B2I0M2"/>
<name>A0A1B2I0M2_9PSEU</name>
<feature type="transmembrane region" description="Helical" evidence="1">
    <location>
        <begin position="48"/>
        <end position="66"/>
    </location>
</feature>
<accession>A0A1B2I0M2</accession>
<dbReference type="EMBL" id="CP016793">
    <property type="protein sequence ID" value="ANZ43539.1"/>
    <property type="molecule type" value="Genomic_DNA"/>
</dbReference>
<dbReference type="Proteomes" id="UP000093053">
    <property type="component" value="Chromosome"/>
</dbReference>
<keyword evidence="1" id="KW-0812">Transmembrane</keyword>
<protein>
    <submittedName>
        <fullName evidence="2">Uncharacterized protein</fullName>
    </submittedName>
</protein>
<reference evidence="2 3" key="1">
    <citation type="submission" date="2016-07" db="EMBL/GenBank/DDBJ databases">
        <title>Complete genome sequence of the Lentzea guizhouensis DHS C013.</title>
        <authorList>
            <person name="Cao C."/>
        </authorList>
    </citation>
    <scope>NUCLEOTIDE SEQUENCE [LARGE SCALE GENOMIC DNA]</scope>
    <source>
        <strain evidence="2 3">DHS C013</strain>
    </source>
</reference>
<evidence type="ECO:0000313" key="2">
    <source>
        <dbReference type="EMBL" id="ANZ43539.1"/>
    </source>
</evidence>
<organism evidence="2 3">
    <name type="scientific">Lentzea guizhouensis</name>
    <dbReference type="NCBI Taxonomy" id="1586287"/>
    <lineage>
        <taxon>Bacteria</taxon>
        <taxon>Bacillati</taxon>
        <taxon>Actinomycetota</taxon>
        <taxon>Actinomycetes</taxon>
        <taxon>Pseudonocardiales</taxon>
        <taxon>Pseudonocardiaceae</taxon>
        <taxon>Lentzea</taxon>
    </lineage>
</organism>
<evidence type="ECO:0000256" key="1">
    <source>
        <dbReference type="SAM" id="Phobius"/>
    </source>
</evidence>
<feature type="transmembrane region" description="Helical" evidence="1">
    <location>
        <begin position="24"/>
        <end position="41"/>
    </location>
</feature>
<keyword evidence="1" id="KW-1133">Transmembrane helix</keyword>
<keyword evidence="1" id="KW-0472">Membrane</keyword>